<evidence type="ECO:0000256" key="1">
    <source>
        <dbReference type="SAM" id="MobiDB-lite"/>
    </source>
</evidence>
<feature type="region of interest" description="Disordered" evidence="1">
    <location>
        <begin position="83"/>
        <end position="164"/>
    </location>
</feature>
<feature type="non-terminal residue" evidence="2">
    <location>
        <position position="1"/>
    </location>
</feature>
<feature type="non-terminal residue" evidence="2">
    <location>
        <position position="164"/>
    </location>
</feature>
<sequence>DWLPLAYCLHWDGLPVSPGRGPFSQGREAFSASGEGDGPGRRQWCGGESVMRGSEESRKARKRLGRMESAISTRCFFLPRASTITSPVGGSEGGAGMEEEDGAGEEGAGDEGRDGGGAGHGEGEMRGGESGEVIICVEVRGPQAEREAELWERTDHTVISNSSK</sequence>
<proteinExistence type="predicted"/>
<gene>
    <name evidence="2" type="primary">PPUP9183</name>
</gene>
<dbReference type="EMBL" id="GBYX01476457">
    <property type="protein sequence ID" value="JAO05220.1"/>
    <property type="molecule type" value="Transcribed_RNA"/>
</dbReference>
<feature type="region of interest" description="Disordered" evidence="1">
    <location>
        <begin position="18"/>
        <end position="65"/>
    </location>
</feature>
<accession>A0A0S7EJB5</accession>
<evidence type="ECO:0000313" key="2">
    <source>
        <dbReference type="EMBL" id="JAO05220.1"/>
    </source>
</evidence>
<organism evidence="2">
    <name type="scientific">Poeciliopsis prolifica</name>
    <name type="common">blackstripe livebearer</name>
    <dbReference type="NCBI Taxonomy" id="188132"/>
    <lineage>
        <taxon>Eukaryota</taxon>
        <taxon>Metazoa</taxon>
        <taxon>Chordata</taxon>
        <taxon>Craniata</taxon>
        <taxon>Vertebrata</taxon>
        <taxon>Euteleostomi</taxon>
        <taxon>Actinopterygii</taxon>
        <taxon>Neopterygii</taxon>
        <taxon>Teleostei</taxon>
        <taxon>Neoteleostei</taxon>
        <taxon>Acanthomorphata</taxon>
        <taxon>Ovalentaria</taxon>
        <taxon>Atherinomorphae</taxon>
        <taxon>Cyprinodontiformes</taxon>
        <taxon>Poeciliidae</taxon>
        <taxon>Poeciliinae</taxon>
        <taxon>Poeciliopsis</taxon>
    </lineage>
</organism>
<feature type="compositionally biased region" description="Basic and acidic residues" evidence="1">
    <location>
        <begin position="143"/>
        <end position="156"/>
    </location>
</feature>
<name>A0A0S7EJB5_9TELE</name>
<reference evidence="2" key="1">
    <citation type="submission" date="2014-12" db="EMBL/GenBank/DDBJ databases">
        <title>Parallel Evolution in Life History Adaptation Evident in the Tissue-Specific Poeciliopsis prolifica transcriptome.</title>
        <authorList>
            <person name="Jue N.K."/>
            <person name="Foley R.J."/>
            <person name="Obergfell C."/>
            <person name="Reznick D.N."/>
            <person name="O'Neill R.J."/>
            <person name="O'Neill M.J."/>
        </authorList>
    </citation>
    <scope>NUCLEOTIDE SEQUENCE</scope>
</reference>
<protein>
    <submittedName>
        <fullName evidence="2">PPUP9183</fullName>
    </submittedName>
</protein>
<dbReference type="AlphaFoldDB" id="A0A0S7EJB5"/>
<feature type="compositionally biased region" description="Acidic residues" evidence="1">
    <location>
        <begin position="97"/>
        <end position="109"/>
    </location>
</feature>